<dbReference type="GO" id="GO:0005886">
    <property type="term" value="C:plasma membrane"/>
    <property type="evidence" value="ECO:0007669"/>
    <property type="project" value="UniProtKB-ARBA"/>
</dbReference>
<keyword evidence="3" id="KW-0812">Transmembrane</keyword>
<dbReference type="InterPro" id="IPR050710">
    <property type="entry name" value="Band7/mec-2_domain"/>
</dbReference>
<sequence>MIITGGLIFSAVLAVFVIILLVLSIRVVPQQAVFVVERLGRYRDSLLAGLHILIPFVDRIAYRHTLKEIPYDVRPQTCITQDNTQVKIDGILYFQVTDPRQASYGTSNLEQAIEQLAKTTLRSEVGKRALDRLLEDRETINRSVVAVLDEACVTWGVKVLRYEIKDILPPESVLRSMQLQITAEREKRAKIAESEGERQKEINLAEGGKQAAIAASEGSMTAAINQAKGQAESMRMVAQATAQAIEMVAKAISAPGGIEAVNLKVAEQYVAAFANMAKQGNTLIVPGNMADISSLVASALKVVQATNPKN</sequence>
<dbReference type="InterPro" id="IPR001972">
    <property type="entry name" value="Stomatin_HflK_fam"/>
</dbReference>
<dbReference type="AlphaFoldDB" id="A0A1Q2SKR7"/>
<evidence type="ECO:0000313" key="5">
    <source>
        <dbReference type="EMBL" id="BAW79703.1"/>
    </source>
</evidence>
<dbReference type="Pfam" id="PF01145">
    <property type="entry name" value="Band_7"/>
    <property type="match status" value="1"/>
</dbReference>
<dbReference type="CDD" id="cd08829">
    <property type="entry name" value="SPFH_paraslipin"/>
    <property type="match status" value="1"/>
</dbReference>
<dbReference type="RefSeq" id="WP_096526326.1">
    <property type="nucleotide sequence ID" value="NZ_AP014836.1"/>
</dbReference>
<dbReference type="GO" id="GO:0098552">
    <property type="term" value="C:side of membrane"/>
    <property type="evidence" value="ECO:0007669"/>
    <property type="project" value="UniProtKB-ARBA"/>
</dbReference>
<comment type="subcellular location">
    <subcellularLocation>
        <location evidence="1">Membrane</location>
        <topology evidence="1">Single-pass membrane protein</topology>
    </subcellularLocation>
</comment>
<proteinExistence type="inferred from homology"/>
<dbReference type="PANTHER" id="PTHR43327:SF10">
    <property type="entry name" value="STOMATIN-LIKE PROTEIN 2, MITOCHONDRIAL"/>
    <property type="match status" value="1"/>
</dbReference>
<dbReference type="SUPFAM" id="SSF117892">
    <property type="entry name" value="Band 7/SPFH domain"/>
    <property type="match status" value="1"/>
</dbReference>
<organism evidence="5 6">
    <name type="scientific">Candidatus Nitrosoglobus terrae</name>
    <dbReference type="NCBI Taxonomy" id="1630141"/>
    <lineage>
        <taxon>Bacteria</taxon>
        <taxon>Pseudomonadati</taxon>
        <taxon>Pseudomonadota</taxon>
        <taxon>Gammaproteobacteria</taxon>
        <taxon>Chromatiales</taxon>
        <taxon>Chromatiaceae</taxon>
        <taxon>Candidatus Nitrosoglobus</taxon>
    </lineage>
</organism>
<dbReference type="PRINTS" id="PR00721">
    <property type="entry name" value="STOMATIN"/>
</dbReference>
<comment type="similarity">
    <text evidence="2">Belongs to the band 7/mec-2 family.</text>
</comment>
<dbReference type="KEGG" id="ntt:TAO_0333"/>
<feature type="transmembrane region" description="Helical" evidence="3">
    <location>
        <begin position="7"/>
        <end position="28"/>
    </location>
</feature>
<feature type="domain" description="Band 7" evidence="4">
    <location>
        <begin position="23"/>
        <end position="181"/>
    </location>
</feature>
<dbReference type="PANTHER" id="PTHR43327">
    <property type="entry name" value="STOMATIN-LIKE PROTEIN 2, MITOCHONDRIAL"/>
    <property type="match status" value="1"/>
</dbReference>
<dbReference type="InterPro" id="IPR036013">
    <property type="entry name" value="Band_7/SPFH_dom_sf"/>
</dbReference>
<evidence type="ECO:0000256" key="2">
    <source>
        <dbReference type="ARBA" id="ARBA00008164"/>
    </source>
</evidence>
<keyword evidence="3" id="KW-1133">Transmembrane helix</keyword>
<dbReference type="FunFam" id="3.30.479.30:FF:000004">
    <property type="entry name" value="Putative membrane protease family, stomatin"/>
    <property type="match status" value="1"/>
</dbReference>
<keyword evidence="6" id="KW-1185">Reference proteome</keyword>
<protein>
    <submittedName>
        <fullName evidence="5">SPFH domain-containing protein family protein</fullName>
    </submittedName>
</protein>
<reference evidence="5 6" key="1">
    <citation type="journal article" date="2017" name="ISME J.">
        <title>An acid-tolerant ammonia-oxidizing ?-proteobacterium from soil.</title>
        <authorList>
            <person name="Hayatsu M."/>
            <person name="Tago K."/>
            <person name="Uchiyama I."/>
            <person name="Toyoda A."/>
            <person name="Wang Y."/>
            <person name="Shimomura Y."/>
            <person name="Okubo T."/>
            <person name="Kurisu F."/>
            <person name="Hirono Y."/>
            <person name="Nonaka K."/>
            <person name="Akiyama H."/>
            <person name="Itoh T."/>
            <person name="Takami H."/>
        </authorList>
    </citation>
    <scope>NUCLEOTIDE SEQUENCE [LARGE SCALE GENOMIC DNA]</scope>
    <source>
        <strain evidence="5 6">TAO100</strain>
    </source>
</reference>
<dbReference type="InterPro" id="IPR001107">
    <property type="entry name" value="Band_7"/>
</dbReference>
<accession>A0A1Q2SKR7</accession>
<dbReference type="SMART" id="SM00244">
    <property type="entry name" value="PHB"/>
    <property type="match status" value="1"/>
</dbReference>
<dbReference type="OrthoDB" id="9809197at2"/>
<evidence type="ECO:0000256" key="1">
    <source>
        <dbReference type="ARBA" id="ARBA00004167"/>
    </source>
</evidence>
<keyword evidence="3" id="KW-0472">Membrane</keyword>
<name>A0A1Q2SKR7_9GAMM</name>
<dbReference type="EMBL" id="AP014836">
    <property type="protein sequence ID" value="BAW79703.1"/>
    <property type="molecule type" value="Genomic_DNA"/>
</dbReference>
<evidence type="ECO:0000313" key="6">
    <source>
        <dbReference type="Proteomes" id="UP000243679"/>
    </source>
</evidence>
<dbReference type="Pfam" id="PF16200">
    <property type="entry name" value="Band_7_C"/>
    <property type="match status" value="1"/>
</dbReference>
<dbReference type="InterPro" id="IPR032435">
    <property type="entry name" value="STML2-like_C"/>
</dbReference>
<evidence type="ECO:0000256" key="3">
    <source>
        <dbReference type="SAM" id="Phobius"/>
    </source>
</evidence>
<evidence type="ECO:0000259" key="4">
    <source>
        <dbReference type="SMART" id="SM00244"/>
    </source>
</evidence>
<gene>
    <name evidence="5" type="ORF">TAO_0333</name>
</gene>
<dbReference type="Gene3D" id="3.30.479.30">
    <property type="entry name" value="Band 7 domain"/>
    <property type="match status" value="1"/>
</dbReference>
<dbReference type="Proteomes" id="UP000243679">
    <property type="component" value="Chromosome"/>
</dbReference>